<evidence type="ECO:0000313" key="8">
    <source>
        <dbReference type="EMBL" id="MBT0663880.1"/>
    </source>
</evidence>
<dbReference type="PANTHER" id="PTHR43728">
    <property type="entry name" value="SLR0304 PROTEIN"/>
    <property type="match status" value="1"/>
</dbReference>
<keyword evidence="2" id="KW-0949">S-adenosyl-L-methionine</keyword>
<evidence type="ECO:0000256" key="4">
    <source>
        <dbReference type="ARBA" id="ARBA00023004"/>
    </source>
</evidence>
<proteinExistence type="predicted"/>
<dbReference type="Proteomes" id="UP000811899">
    <property type="component" value="Unassembled WGS sequence"/>
</dbReference>
<keyword evidence="4" id="KW-0408">Iron</keyword>
<dbReference type="AlphaFoldDB" id="A0AAW4L5P0"/>
<dbReference type="SUPFAM" id="SSF102114">
    <property type="entry name" value="Radical SAM enzymes"/>
    <property type="match status" value="1"/>
</dbReference>
<dbReference type="NCBIfam" id="TIGR04167">
    <property type="entry name" value="rSAM_SeCys"/>
    <property type="match status" value="1"/>
</dbReference>
<dbReference type="InterPro" id="IPR013785">
    <property type="entry name" value="Aldolase_TIM"/>
</dbReference>
<dbReference type="Pfam" id="PF04055">
    <property type="entry name" value="Radical_SAM"/>
    <property type="match status" value="1"/>
</dbReference>
<dbReference type="Pfam" id="PF12345">
    <property type="entry name" value="DUF3641"/>
    <property type="match status" value="1"/>
</dbReference>
<keyword evidence="5" id="KW-0411">Iron-sulfur</keyword>
<keyword evidence="3" id="KW-0479">Metal-binding</keyword>
<sequence length="317" mass="33419">MRPFSSCLANHGLVLTRDNATTLQINVGLNCNLSCRHCHHSAGPGRTETMSRETMAAVTAYAARVPFAAIDVTGGAPELVPGIADFLAELATVSQRLMFRTNLVALHDHGGDELVRHCAALKVALFASLPSINEGQADGQRGSGVFATSVAMLRRLNEAGYGIQGSGLELNLAANPAGAFLPTGQQAAERRFRQELTRRYGVEFTNLVTFANVPLGRFRDWLETSGNLAGYLEKLAAGFNPCTVAGLMCRSQAVIDWRGYLFDCDFNLAAGLPLGGRPIHVSELSGPPPAGLAVPTGDYCYACTAGAGFTCGGAISS</sequence>
<evidence type="ECO:0000313" key="9">
    <source>
        <dbReference type="Proteomes" id="UP000811899"/>
    </source>
</evidence>
<feature type="domain" description="Arsenosugar biosynthesis radical SAM protein ArsS-like C-terminal" evidence="7">
    <location>
        <begin position="181"/>
        <end position="314"/>
    </location>
</feature>
<dbReference type="InterPro" id="IPR026351">
    <property type="entry name" value="rSAM_ArsS-like"/>
</dbReference>
<protein>
    <submittedName>
        <fullName evidence="8">Arsenosugar biosynthesis radical SAM protein ArsS</fullName>
    </submittedName>
</protein>
<reference evidence="8 9" key="1">
    <citation type="submission" date="2021-05" db="EMBL/GenBank/DDBJ databases">
        <title>The draft genome of Geobacter pelophilus DSM 12255.</title>
        <authorList>
            <person name="Xu Z."/>
            <person name="Masuda Y."/>
            <person name="Itoh H."/>
            <person name="Senoo K."/>
        </authorList>
    </citation>
    <scope>NUCLEOTIDE SEQUENCE [LARGE SCALE GENOMIC DNA]</scope>
    <source>
        <strain evidence="8 9">DSM 12255</strain>
    </source>
</reference>
<dbReference type="InterPro" id="IPR024521">
    <property type="entry name" value="ArsS-like_C"/>
</dbReference>
<dbReference type="SFLD" id="SFLDS00029">
    <property type="entry name" value="Radical_SAM"/>
    <property type="match status" value="1"/>
</dbReference>
<dbReference type="GO" id="GO:0051536">
    <property type="term" value="F:iron-sulfur cluster binding"/>
    <property type="evidence" value="ECO:0007669"/>
    <property type="project" value="UniProtKB-KW"/>
</dbReference>
<evidence type="ECO:0000256" key="5">
    <source>
        <dbReference type="ARBA" id="ARBA00023014"/>
    </source>
</evidence>
<dbReference type="Gene3D" id="3.20.20.70">
    <property type="entry name" value="Aldolase class I"/>
    <property type="match status" value="1"/>
</dbReference>
<gene>
    <name evidence="8" type="primary">arsS</name>
    <name evidence="8" type="ORF">KI809_06150</name>
</gene>
<evidence type="ECO:0000259" key="7">
    <source>
        <dbReference type="Pfam" id="PF12345"/>
    </source>
</evidence>
<dbReference type="PANTHER" id="PTHR43728:SF1">
    <property type="entry name" value="FE-S OXIDOREDUCTASE"/>
    <property type="match status" value="1"/>
</dbReference>
<dbReference type="InterPro" id="IPR058240">
    <property type="entry name" value="rSAM_sf"/>
</dbReference>
<organism evidence="8 9">
    <name type="scientific">Geoanaerobacter pelophilus</name>
    <dbReference type="NCBI Taxonomy" id="60036"/>
    <lineage>
        <taxon>Bacteria</taxon>
        <taxon>Pseudomonadati</taxon>
        <taxon>Thermodesulfobacteriota</taxon>
        <taxon>Desulfuromonadia</taxon>
        <taxon>Geobacterales</taxon>
        <taxon>Geobacteraceae</taxon>
        <taxon>Geoanaerobacter</taxon>
    </lineage>
</organism>
<name>A0AAW4L5P0_9BACT</name>
<evidence type="ECO:0000256" key="2">
    <source>
        <dbReference type="ARBA" id="ARBA00022691"/>
    </source>
</evidence>
<dbReference type="EMBL" id="JAHCVJ010000002">
    <property type="protein sequence ID" value="MBT0663880.1"/>
    <property type="molecule type" value="Genomic_DNA"/>
</dbReference>
<evidence type="ECO:0000256" key="3">
    <source>
        <dbReference type="ARBA" id="ARBA00022723"/>
    </source>
</evidence>
<dbReference type="CDD" id="cd01335">
    <property type="entry name" value="Radical_SAM"/>
    <property type="match status" value="1"/>
</dbReference>
<evidence type="ECO:0000259" key="6">
    <source>
        <dbReference type="Pfam" id="PF04055"/>
    </source>
</evidence>
<dbReference type="GO" id="GO:0003824">
    <property type="term" value="F:catalytic activity"/>
    <property type="evidence" value="ECO:0007669"/>
    <property type="project" value="InterPro"/>
</dbReference>
<accession>A0AAW4L5P0</accession>
<dbReference type="InterPro" id="IPR007197">
    <property type="entry name" value="rSAM"/>
</dbReference>
<dbReference type="GO" id="GO:0046872">
    <property type="term" value="F:metal ion binding"/>
    <property type="evidence" value="ECO:0007669"/>
    <property type="project" value="UniProtKB-KW"/>
</dbReference>
<feature type="domain" description="Radical SAM core" evidence="6">
    <location>
        <begin position="25"/>
        <end position="161"/>
    </location>
</feature>
<keyword evidence="9" id="KW-1185">Reference proteome</keyword>
<comment type="caution">
    <text evidence="8">The sequence shown here is derived from an EMBL/GenBank/DDBJ whole genome shotgun (WGS) entry which is preliminary data.</text>
</comment>
<evidence type="ECO:0000256" key="1">
    <source>
        <dbReference type="ARBA" id="ARBA00001966"/>
    </source>
</evidence>
<comment type="cofactor">
    <cofactor evidence="1">
        <name>[4Fe-4S] cluster</name>
        <dbReference type="ChEBI" id="CHEBI:49883"/>
    </cofactor>
</comment>